<dbReference type="InterPro" id="IPR045863">
    <property type="entry name" value="CorA_TM1_TM2"/>
</dbReference>
<feature type="transmembrane region" description="Helical" evidence="14">
    <location>
        <begin position="348"/>
        <end position="369"/>
    </location>
</feature>
<evidence type="ECO:0000256" key="4">
    <source>
        <dbReference type="ARBA" id="ARBA00022692"/>
    </source>
</evidence>
<dbReference type="AlphaFoldDB" id="A0A9W4TRM8"/>
<organism evidence="15 16">
    <name type="scientific">Candida verbasci</name>
    <dbReference type="NCBI Taxonomy" id="1227364"/>
    <lineage>
        <taxon>Eukaryota</taxon>
        <taxon>Fungi</taxon>
        <taxon>Dikarya</taxon>
        <taxon>Ascomycota</taxon>
        <taxon>Saccharomycotina</taxon>
        <taxon>Pichiomycetes</taxon>
        <taxon>Debaryomycetaceae</taxon>
        <taxon>Candida/Lodderomyces clade</taxon>
        <taxon>Candida</taxon>
    </lineage>
</organism>
<dbReference type="InterPro" id="IPR039204">
    <property type="entry name" value="MRS2-like"/>
</dbReference>
<comment type="caution">
    <text evidence="15">The sequence shown here is derived from an EMBL/GenBank/DDBJ whole genome shotgun (WGS) entry which is preliminary data.</text>
</comment>
<keyword evidence="6 14" id="KW-0460">Magnesium</keyword>
<dbReference type="GO" id="GO:0015095">
    <property type="term" value="F:magnesium ion transmembrane transporter activity"/>
    <property type="evidence" value="ECO:0007669"/>
    <property type="project" value="TreeGrafter"/>
</dbReference>
<protein>
    <recommendedName>
        <fullName evidence="14">Magnesium transporter</fullName>
    </recommendedName>
</protein>
<evidence type="ECO:0000256" key="10">
    <source>
        <dbReference type="ARBA" id="ARBA00023128"/>
    </source>
</evidence>
<comment type="subcellular location">
    <subcellularLocation>
        <location evidence="1 14">Mitochondrion inner membrane</location>
        <topology evidence="1 14">Multi-pass membrane protein</topology>
    </subcellularLocation>
</comment>
<dbReference type="Proteomes" id="UP001152885">
    <property type="component" value="Unassembled WGS sequence"/>
</dbReference>
<keyword evidence="16" id="KW-1185">Reference proteome</keyword>
<dbReference type="Gene3D" id="1.20.58.340">
    <property type="entry name" value="Magnesium transport protein CorA, transmembrane region"/>
    <property type="match status" value="1"/>
</dbReference>
<keyword evidence="5 14" id="KW-0999">Mitochondrion inner membrane</keyword>
<evidence type="ECO:0000256" key="14">
    <source>
        <dbReference type="RuleBase" id="RU366042"/>
    </source>
</evidence>
<evidence type="ECO:0000313" key="16">
    <source>
        <dbReference type="Proteomes" id="UP001152885"/>
    </source>
</evidence>
<accession>A0A9W4TRM8</accession>
<evidence type="ECO:0000256" key="11">
    <source>
        <dbReference type="ARBA" id="ARBA00023136"/>
    </source>
</evidence>
<keyword evidence="10" id="KW-0496">Mitochondrion</keyword>
<keyword evidence="3 14" id="KW-0813">Transport</keyword>
<comment type="subunit">
    <text evidence="13">Homopentamer. Forms homooligomers. Interacts with MFM1.</text>
</comment>
<evidence type="ECO:0000313" key="15">
    <source>
        <dbReference type="EMBL" id="CAI5756116.1"/>
    </source>
</evidence>
<comment type="similarity">
    <text evidence="2 14">Belongs to the CorA metal ion transporter (MIT) (TC 1.A.35) family.</text>
</comment>
<comment type="function">
    <text evidence="12">High-conductance magnesium-selective channel that mediates the influx of magnesium into the mitochondrial matrix. Essential for the splicing of mRNA group II introns in mitochondria by affecting mitochondrial magnesium concentrations, which are critical for group II intron splicing. It also suppresses a variety of mitochondrial intron mutations and its absence may disturb the assembly of mitochondrial membrane complexes.</text>
</comment>
<feature type="transmembrane region" description="Helical" evidence="14">
    <location>
        <begin position="318"/>
        <end position="336"/>
    </location>
</feature>
<evidence type="ECO:0000256" key="3">
    <source>
        <dbReference type="ARBA" id="ARBA00022448"/>
    </source>
</evidence>
<evidence type="ECO:0000256" key="5">
    <source>
        <dbReference type="ARBA" id="ARBA00022792"/>
    </source>
</evidence>
<proteinExistence type="inferred from homology"/>
<keyword evidence="9 14" id="KW-0406">Ion transport</keyword>
<dbReference type="EMBL" id="CANTUO010000001">
    <property type="protein sequence ID" value="CAI5756116.1"/>
    <property type="molecule type" value="Genomic_DNA"/>
</dbReference>
<dbReference type="PANTHER" id="PTHR13890">
    <property type="entry name" value="RNA SPLICING PROTEIN MRS2, MITOCHONDRIAL"/>
    <property type="match status" value="1"/>
</dbReference>
<keyword evidence="8 14" id="KW-1133">Transmembrane helix</keyword>
<dbReference type="Gene3D" id="2.40.128.330">
    <property type="match status" value="1"/>
</dbReference>
<name>A0A9W4TRM8_9ASCO</name>
<reference evidence="15" key="1">
    <citation type="submission" date="2022-12" db="EMBL/GenBank/DDBJ databases">
        <authorList>
            <person name="Brejova B."/>
        </authorList>
    </citation>
    <scope>NUCLEOTIDE SEQUENCE</scope>
</reference>
<keyword evidence="11 14" id="KW-0472">Membrane</keyword>
<dbReference type="OrthoDB" id="10251508at2759"/>
<evidence type="ECO:0000256" key="8">
    <source>
        <dbReference type="ARBA" id="ARBA00022989"/>
    </source>
</evidence>
<keyword evidence="7" id="KW-0809">Transit peptide</keyword>
<evidence type="ECO:0000256" key="13">
    <source>
        <dbReference type="ARBA" id="ARBA00046701"/>
    </source>
</evidence>
<evidence type="ECO:0000256" key="1">
    <source>
        <dbReference type="ARBA" id="ARBA00004448"/>
    </source>
</evidence>
<evidence type="ECO:0000256" key="2">
    <source>
        <dbReference type="ARBA" id="ARBA00009765"/>
    </source>
</evidence>
<keyword evidence="4 14" id="KW-0812">Transmembrane</keyword>
<sequence>MLARLNTYHLPKLSSIFYRYNSTIYNTTNNKLPNKFGPPFEIPNHLHKKIKPIQPNDHYVSCTIFNQNGKITAVSKKYPKMLFLKNNHLFPRDLRKIDTSSIDVVPVIMIRESNAILVNLLHIKAIIKKDSVMVFDTSNSEIAKRLGIFMYDLELKLQSKTLLNSKFYEFRALETILISVMNYLEIEIKSYSQQCGLILSELEDEVDRSKLQKLLIKSKKLSSFHQKAILIRNVLEDLLENDEDLSGMYLTNPKTYNANTDLNDFEDLENILESYYRHCDEFVQQAGSLLNDIKATEEIINIILDTNRNSLMLFELKITVYTLGFTVATLLPAFYGMNLKNYIEDSNLGFGIIIVLSVIQGACITWFNFKKLHKVQKLTMMNNGLMIKPQRSFNYKLPLKKLFFGRGNKQFDRPTNNEKDVIWRMINDDKPLK</sequence>
<evidence type="ECO:0000256" key="12">
    <source>
        <dbReference type="ARBA" id="ARBA00046105"/>
    </source>
</evidence>
<dbReference type="GO" id="GO:0045016">
    <property type="term" value="P:mitochondrial magnesium ion transmembrane transport"/>
    <property type="evidence" value="ECO:0007669"/>
    <property type="project" value="TreeGrafter"/>
</dbReference>
<evidence type="ECO:0000256" key="6">
    <source>
        <dbReference type="ARBA" id="ARBA00022842"/>
    </source>
</evidence>
<evidence type="ECO:0000256" key="9">
    <source>
        <dbReference type="ARBA" id="ARBA00023065"/>
    </source>
</evidence>
<dbReference type="GO" id="GO:0005743">
    <property type="term" value="C:mitochondrial inner membrane"/>
    <property type="evidence" value="ECO:0007669"/>
    <property type="project" value="UniProtKB-SubCell"/>
</dbReference>
<gene>
    <name evidence="15" type="ORF">CANVERA_P0634</name>
</gene>
<evidence type="ECO:0000256" key="7">
    <source>
        <dbReference type="ARBA" id="ARBA00022946"/>
    </source>
</evidence>
<dbReference type="SUPFAM" id="SSF144083">
    <property type="entry name" value="Magnesium transport protein CorA, transmembrane region"/>
    <property type="match status" value="1"/>
</dbReference>
<dbReference type="CDD" id="cd12823">
    <property type="entry name" value="Mrs2_Mfm1p-like"/>
    <property type="match status" value="1"/>
</dbReference>
<dbReference type="Pfam" id="PF22099">
    <property type="entry name" value="MRS2-like"/>
    <property type="match status" value="1"/>
</dbReference>
<dbReference type="PANTHER" id="PTHR13890:SF27">
    <property type="entry name" value="MAGNESIUM TRANSPORTER MRS2, MITOCHONDRIAL"/>
    <property type="match status" value="1"/>
</dbReference>